<keyword evidence="4" id="KW-0804">Transcription</keyword>
<dbReference type="Pfam" id="PF04542">
    <property type="entry name" value="Sigma70_r2"/>
    <property type="match status" value="1"/>
</dbReference>
<dbReference type="RefSeq" id="WP_181368554.1">
    <property type="nucleotide sequence ID" value="NZ_BAAACK010000007.1"/>
</dbReference>
<gene>
    <name evidence="7" type="ORF">A8806_101535</name>
</gene>
<evidence type="ECO:0000313" key="7">
    <source>
        <dbReference type="EMBL" id="PWJ32247.1"/>
    </source>
</evidence>
<dbReference type="EMBL" id="QGDL01000001">
    <property type="protein sequence ID" value="PWJ32247.1"/>
    <property type="molecule type" value="Genomic_DNA"/>
</dbReference>
<evidence type="ECO:0000259" key="6">
    <source>
        <dbReference type="Pfam" id="PF08281"/>
    </source>
</evidence>
<evidence type="ECO:0000256" key="4">
    <source>
        <dbReference type="ARBA" id="ARBA00023163"/>
    </source>
</evidence>
<dbReference type="SUPFAM" id="SSF88946">
    <property type="entry name" value="Sigma2 domain of RNA polymerase sigma factors"/>
    <property type="match status" value="1"/>
</dbReference>
<keyword evidence="2" id="KW-0805">Transcription regulation</keyword>
<dbReference type="InterPro" id="IPR013324">
    <property type="entry name" value="RNA_pol_sigma_r3/r4-like"/>
</dbReference>
<sequence length="192" mass="22117">MKNRIKLLDSKTRGSAKVTNLVKKAQSGDKEAFITLMEEHKQTLYKIAISMLKNDADAADAIQDTVLSSYENIKGLREPKYFKTWLTRILINHCNRILKERGKMVPIEEHPELEGAQVDTSGREFLKLLNKLEEQYRIVLLLYYVEGFSIKEIGAILDMNENTVKTRLSRGRICFKKLYLKENPSSAYGMEV</sequence>
<accession>A0A2Y9B995</accession>
<dbReference type="SUPFAM" id="SSF88659">
    <property type="entry name" value="Sigma3 and sigma4 domains of RNA polymerase sigma factors"/>
    <property type="match status" value="1"/>
</dbReference>
<dbReference type="InterPro" id="IPR014284">
    <property type="entry name" value="RNA_pol_sigma-70_dom"/>
</dbReference>
<dbReference type="InterPro" id="IPR013325">
    <property type="entry name" value="RNA_pol_sigma_r2"/>
</dbReference>
<keyword evidence="8" id="KW-1185">Reference proteome</keyword>
<dbReference type="Proteomes" id="UP000245845">
    <property type="component" value="Unassembled WGS sequence"/>
</dbReference>
<dbReference type="AlphaFoldDB" id="A0A2Y9B995"/>
<dbReference type="InterPro" id="IPR013249">
    <property type="entry name" value="RNA_pol_sigma70_r4_t2"/>
</dbReference>
<dbReference type="NCBIfam" id="TIGR02937">
    <property type="entry name" value="sigma70-ECF"/>
    <property type="match status" value="1"/>
</dbReference>
<evidence type="ECO:0000313" key="8">
    <source>
        <dbReference type="Proteomes" id="UP000245845"/>
    </source>
</evidence>
<keyword evidence="3" id="KW-0731">Sigma factor</keyword>
<dbReference type="GO" id="GO:0016987">
    <property type="term" value="F:sigma factor activity"/>
    <property type="evidence" value="ECO:0007669"/>
    <property type="project" value="UniProtKB-KW"/>
</dbReference>
<dbReference type="PANTHER" id="PTHR43133">
    <property type="entry name" value="RNA POLYMERASE ECF-TYPE SIGMA FACTO"/>
    <property type="match status" value="1"/>
</dbReference>
<comment type="similarity">
    <text evidence="1">Belongs to the sigma-70 factor family. ECF subfamily.</text>
</comment>
<dbReference type="InterPro" id="IPR007627">
    <property type="entry name" value="RNA_pol_sigma70_r2"/>
</dbReference>
<feature type="domain" description="RNA polymerase sigma factor 70 region 4 type 2" evidence="6">
    <location>
        <begin position="123"/>
        <end position="172"/>
    </location>
</feature>
<organism evidence="7 8">
    <name type="scientific">Faecalicatena orotica</name>
    <dbReference type="NCBI Taxonomy" id="1544"/>
    <lineage>
        <taxon>Bacteria</taxon>
        <taxon>Bacillati</taxon>
        <taxon>Bacillota</taxon>
        <taxon>Clostridia</taxon>
        <taxon>Lachnospirales</taxon>
        <taxon>Lachnospiraceae</taxon>
        <taxon>Faecalicatena</taxon>
    </lineage>
</organism>
<dbReference type="CDD" id="cd06171">
    <property type="entry name" value="Sigma70_r4"/>
    <property type="match status" value="1"/>
</dbReference>
<dbReference type="GO" id="GO:0003677">
    <property type="term" value="F:DNA binding"/>
    <property type="evidence" value="ECO:0007669"/>
    <property type="project" value="InterPro"/>
</dbReference>
<evidence type="ECO:0000256" key="3">
    <source>
        <dbReference type="ARBA" id="ARBA00023082"/>
    </source>
</evidence>
<comment type="caution">
    <text evidence="7">The sequence shown here is derived from an EMBL/GenBank/DDBJ whole genome shotgun (WGS) entry which is preliminary data.</text>
</comment>
<evidence type="ECO:0000256" key="2">
    <source>
        <dbReference type="ARBA" id="ARBA00023015"/>
    </source>
</evidence>
<dbReference type="Pfam" id="PF08281">
    <property type="entry name" value="Sigma70_r4_2"/>
    <property type="match status" value="1"/>
</dbReference>
<name>A0A2Y9B995_9FIRM</name>
<dbReference type="Gene3D" id="1.10.10.10">
    <property type="entry name" value="Winged helix-like DNA-binding domain superfamily/Winged helix DNA-binding domain"/>
    <property type="match status" value="1"/>
</dbReference>
<reference evidence="7 8" key="1">
    <citation type="submission" date="2018-05" db="EMBL/GenBank/DDBJ databases">
        <title>The Hungate 1000. A catalogue of reference genomes from the rumen microbiome.</title>
        <authorList>
            <person name="Kelly W."/>
        </authorList>
    </citation>
    <scope>NUCLEOTIDE SEQUENCE [LARGE SCALE GENOMIC DNA]</scope>
    <source>
        <strain evidence="7 8">NLAE-zl-C242</strain>
    </source>
</reference>
<dbReference type="InterPro" id="IPR039425">
    <property type="entry name" value="RNA_pol_sigma-70-like"/>
</dbReference>
<dbReference type="Gene3D" id="1.10.1740.10">
    <property type="match status" value="1"/>
</dbReference>
<evidence type="ECO:0000256" key="1">
    <source>
        <dbReference type="ARBA" id="ARBA00010641"/>
    </source>
</evidence>
<protein>
    <submittedName>
        <fullName evidence="7">RNA polymerase sigma-70 factor (ECF subfamily)</fullName>
    </submittedName>
</protein>
<dbReference type="GO" id="GO:0006352">
    <property type="term" value="P:DNA-templated transcription initiation"/>
    <property type="evidence" value="ECO:0007669"/>
    <property type="project" value="InterPro"/>
</dbReference>
<dbReference type="PANTHER" id="PTHR43133:SF51">
    <property type="entry name" value="RNA POLYMERASE SIGMA FACTOR"/>
    <property type="match status" value="1"/>
</dbReference>
<proteinExistence type="inferred from homology"/>
<feature type="domain" description="RNA polymerase sigma-70 region 2" evidence="5">
    <location>
        <begin position="36"/>
        <end position="101"/>
    </location>
</feature>
<dbReference type="InterPro" id="IPR036388">
    <property type="entry name" value="WH-like_DNA-bd_sf"/>
</dbReference>
<evidence type="ECO:0000259" key="5">
    <source>
        <dbReference type="Pfam" id="PF04542"/>
    </source>
</evidence>